<dbReference type="Proteomes" id="UP001172386">
    <property type="component" value="Unassembled WGS sequence"/>
</dbReference>
<accession>A0ACC2ZTN4</accession>
<evidence type="ECO:0000313" key="2">
    <source>
        <dbReference type="Proteomes" id="UP001172386"/>
    </source>
</evidence>
<dbReference type="EMBL" id="JAPDRQ010000298">
    <property type="protein sequence ID" value="KAJ9650896.1"/>
    <property type="molecule type" value="Genomic_DNA"/>
</dbReference>
<proteinExistence type="predicted"/>
<reference evidence="1" key="1">
    <citation type="submission" date="2022-10" db="EMBL/GenBank/DDBJ databases">
        <title>Culturing micro-colonial fungi from biological soil crusts in the Mojave desert and describing Neophaeococcomyces mojavensis, and introducing the new genera and species Taxawa tesnikishii.</title>
        <authorList>
            <person name="Kurbessoian T."/>
            <person name="Stajich J.E."/>
        </authorList>
    </citation>
    <scope>NUCLEOTIDE SEQUENCE</scope>
    <source>
        <strain evidence="1">JES_112</strain>
    </source>
</reference>
<name>A0ACC2ZTN4_9EURO</name>
<evidence type="ECO:0000313" key="1">
    <source>
        <dbReference type="EMBL" id="KAJ9650896.1"/>
    </source>
</evidence>
<organism evidence="1 2">
    <name type="scientific">Neophaeococcomyces mojaviensis</name>
    <dbReference type="NCBI Taxonomy" id="3383035"/>
    <lineage>
        <taxon>Eukaryota</taxon>
        <taxon>Fungi</taxon>
        <taxon>Dikarya</taxon>
        <taxon>Ascomycota</taxon>
        <taxon>Pezizomycotina</taxon>
        <taxon>Eurotiomycetes</taxon>
        <taxon>Chaetothyriomycetidae</taxon>
        <taxon>Chaetothyriales</taxon>
        <taxon>Chaetothyriales incertae sedis</taxon>
        <taxon>Neophaeococcomyces</taxon>
    </lineage>
</organism>
<gene>
    <name evidence="1" type="primary">lvhB4</name>
    <name evidence="1" type="ORF">H2198_009810</name>
</gene>
<comment type="caution">
    <text evidence="1">The sequence shown here is derived from an EMBL/GenBank/DDBJ whole genome shotgun (WGS) entry which is preliminary data.</text>
</comment>
<protein>
    <submittedName>
        <fullName evidence="1">CagE, TrbE, VirB, component of type IV transporter system</fullName>
    </submittedName>
</protein>
<sequence length="901" mass="100938">MSSQRDNGSEAGAGLREDPLFAALTRPSTVFGITVDVFAFIVTFEMALFMFTKNVTVFASGLALYGIARAMSVKDPRFFRYYLLALQTKWRGQTRRRWGGSSYSTHPTQEMVPYTIHVTPHNIRTSAGDMLTIIKVDGLSHQTANVEDLQLWHDQLNNLFKNIADPQVALWRTTIRRKQAMYPGGEFPPGFAHDLNQHYREVMSKETMMVNDHYLTLILRGEPKLASLFRSAKRTQAEVDKELNDRSAALDELAQTVTAALSDYNPKRLGFYDRRVASIGLSPDRPHSAPAELLSFLLNGEWTPVPVPRRRLSAILPIARPTFGVDTGQLRGVTDTQLFAILGVNEYPETTVAGDLNELMALPFEIVTTQSMSFFERQKSLEMMKSQQRKLRNAGDAARSQVEELDEAMDDLASGRITYGDHHLSVMVKASNDEELAKRVAKLRSALTNSGFIVAREDVTNEAAYWAQLPGNFKWRPRTGLISSRNAAGLMAMHNFPQGKADRNQWGPALALLKTTSGTPYFFNFHLPIKGKREDGKESDDERVAGNTLLVGPTGAGKTVVQTFLVAMAEKYSPTVFTFDKDYGQENFIRGMGGVYSVIRKGEDTGFNPLMLPPTPRNVLFVDNLVQSLVRRAGETLTADVEYQITQAVTAVMNMPRMAMKRFETLRSFFPETVDGVNVRLKKWCAGESLGWALDCATDTLSTEGNRYFGFDMTEVLDDGQVRSPIIMYLFHRMEDMIQGQPFIMNMDEFWKMLDDIDAEKKANDVVKTIRKRNGLALLGTQSPKDVLKSRIAHSLIEQCVTKIFLPAPMAEEADYIGGFKLTQREFECVKYDMPIAKLRGFLVKQGMTSAVCELNLAGFDDELAVLSGTTASVDACRRAIAKAGNDPQKWLPVFHQLRKE</sequence>
<keyword evidence="2" id="KW-1185">Reference proteome</keyword>